<dbReference type="PANTHER" id="PTHR30383">
    <property type="entry name" value="THIOESTERASE 1/PROTEASE 1/LYSOPHOSPHOLIPASE L1"/>
    <property type="match status" value="1"/>
</dbReference>
<evidence type="ECO:0000256" key="1">
    <source>
        <dbReference type="SAM" id="SignalP"/>
    </source>
</evidence>
<dbReference type="GO" id="GO:0004622">
    <property type="term" value="F:phosphatidylcholine lysophospholipase activity"/>
    <property type="evidence" value="ECO:0007669"/>
    <property type="project" value="TreeGrafter"/>
</dbReference>
<dbReference type="InterPro" id="IPR036514">
    <property type="entry name" value="SGNH_hydro_sf"/>
</dbReference>
<keyword evidence="4" id="KW-1185">Reference proteome</keyword>
<proteinExistence type="predicted"/>
<reference evidence="3" key="1">
    <citation type="submission" date="2022-07" db="EMBL/GenBank/DDBJ databases">
        <authorList>
            <person name="Li W.-J."/>
            <person name="Deng Q.-Q."/>
        </authorList>
    </citation>
    <scope>NUCLEOTIDE SEQUENCE</scope>
    <source>
        <strain evidence="3">SYSU M60031</strain>
    </source>
</reference>
<dbReference type="PANTHER" id="PTHR30383:SF5">
    <property type="entry name" value="SGNH HYDROLASE-TYPE ESTERASE DOMAIN-CONTAINING PROTEIN"/>
    <property type="match status" value="1"/>
</dbReference>
<dbReference type="Gene3D" id="3.40.50.1110">
    <property type="entry name" value="SGNH hydrolase"/>
    <property type="match status" value="1"/>
</dbReference>
<evidence type="ECO:0000313" key="3">
    <source>
        <dbReference type="EMBL" id="MCP8967810.1"/>
    </source>
</evidence>
<protein>
    <submittedName>
        <fullName evidence="3">SGNH/GDSL hydrolase family protein</fullName>
    </submittedName>
</protein>
<keyword evidence="3" id="KW-0378">Hydrolase</keyword>
<name>A0AA42BNB6_9BACI</name>
<dbReference type="SUPFAM" id="SSF52266">
    <property type="entry name" value="SGNH hydrolase"/>
    <property type="match status" value="1"/>
</dbReference>
<dbReference type="RefSeq" id="WP_254757724.1">
    <property type="nucleotide sequence ID" value="NZ_JANCLT010000002.1"/>
</dbReference>
<feature type="chain" id="PRO_5041321178" evidence="1">
    <location>
        <begin position="27"/>
        <end position="328"/>
    </location>
</feature>
<organism evidence="3 4">
    <name type="scientific">Ectobacillus ponti</name>
    <dbReference type="NCBI Taxonomy" id="2961894"/>
    <lineage>
        <taxon>Bacteria</taxon>
        <taxon>Bacillati</taxon>
        <taxon>Bacillota</taxon>
        <taxon>Bacilli</taxon>
        <taxon>Bacillales</taxon>
        <taxon>Bacillaceae</taxon>
        <taxon>Ectobacillus</taxon>
    </lineage>
</organism>
<feature type="domain" description="SGNH hydrolase-type esterase" evidence="2">
    <location>
        <begin position="41"/>
        <end position="243"/>
    </location>
</feature>
<dbReference type="InterPro" id="IPR013830">
    <property type="entry name" value="SGNH_hydro"/>
</dbReference>
<keyword evidence="1" id="KW-0732">Signal</keyword>
<dbReference type="Pfam" id="PF13472">
    <property type="entry name" value="Lipase_GDSL_2"/>
    <property type="match status" value="1"/>
</dbReference>
<evidence type="ECO:0000259" key="2">
    <source>
        <dbReference type="Pfam" id="PF13472"/>
    </source>
</evidence>
<dbReference type="Proteomes" id="UP001156102">
    <property type="component" value="Unassembled WGS sequence"/>
</dbReference>
<dbReference type="InterPro" id="IPR051532">
    <property type="entry name" value="Ester_Hydrolysis_Enzymes"/>
</dbReference>
<dbReference type="AlphaFoldDB" id="A0AA42BNB6"/>
<feature type="signal peptide" evidence="1">
    <location>
        <begin position="1"/>
        <end position="26"/>
    </location>
</feature>
<sequence>MGKKSWISGMALALSLTVFGSGFASAASNQPVKAEGISYVALGDSLAAGQTPYGERTGTGYADMLAGKIDKAGYLGSWTKRYAYSGATSGGVLGQAAAARDELKKADVVTVHAGANDLLGYVLPILTAALATGTQPAVNPAEIMSRVQTAGMNIAATVQTIKQANPEAKVLVIGYYNALPYLPESIQQSSTLPIINTLNTAIQRAAEASGATYVDISAAFAANPFAYLPNPEDIHPNLDGYQAITGVLWSKVQPALPALKASHILGQAEALPLDTSRGVANALVLAMQAQQIIRALPASPEKTHLTARLDSLFDTIEAARLHKQHRAG</sequence>
<evidence type="ECO:0000313" key="4">
    <source>
        <dbReference type="Proteomes" id="UP001156102"/>
    </source>
</evidence>
<comment type="caution">
    <text evidence="3">The sequence shown here is derived from an EMBL/GenBank/DDBJ whole genome shotgun (WGS) entry which is preliminary data.</text>
</comment>
<gene>
    <name evidence="3" type="ORF">NK662_04565</name>
</gene>
<accession>A0AA42BNB6</accession>
<dbReference type="EMBL" id="JANCLT010000002">
    <property type="protein sequence ID" value="MCP8967810.1"/>
    <property type="molecule type" value="Genomic_DNA"/>
</dbReference>